<keyword evidence="2" id="KW-1185">Reference proteome</keyword>
<gene>
    <name evidence="1" type="ORF">PsorP6_000101</name>
</gene>
<comment type="caution">
    <text evidence="1">The sequence shown here is derived from an EMBL/GenBank/DDBJ whole genome shotgun (WGS) entry which is preliminary data.</text>
</comment>
<evidence type="ECO:0000313" key="2">
    <source>
        <dbReference type="Proteomes" id="UP001163321"/>
    </source>
</evidence>
<proteinExistence type="predicted"/>
<evidence type="ECO:0000313" key="1">
    <source>
        <dbReference type="EMBL" id="KAI9922993.1"/>
    </source>
</evidence>
<name>A0ACC0WY01_9STRA</name>
<dbReference type="Proteomes" id="UP001163321">
    <property type="component" value="Chromosome 1"/>
</dbReference>
<organism evidence="1 2">
    <name type="scientific">Peronosclerospora sorghi</name>
    <dbReference type="NCBI Taxonomy" id="230839"/>
    <lineage>
        <taxon>Eukaryota</taxon>
        <taxon>Sar</taxon>
        <taxon>Stramenopiles</taxon>
        <taxon>Oomycota</taxon>
        <taxon>Peronosporomycetes</taxon>
        <taxon>Peronosporales</taxon>
        <taxon>Peronosporaceae</taxon>
        <taxon>Peronosclerospora</taxon>
    </lineage>
</organism>
<accession>A0ACC0WY01</accession>
<protein>
    <submittedName>
        <fullName evidence="1">Uncharacterized protein</fullName>
    </submittedName>
</protein>
<sequence length="86" mass="9469">MLSYVQPKSMHQKKHVVTALGLKTAIANFIVDTDNAISIVEKRSFIELCTALNSNAPDLLVKASTMSNHIFKLRAETAGAIRIIRC</sequence>
<reference evidence="1 2" key="1">
    <citation type="journal article" date="2022" name="bioRxiv">
        <title>The genome of the oomycete Peronosclerospora sorghi, a cosmopolitan pathogen of maize and sorghum, is inflated with dispersed pseudogenes.</title>
        <authorList>
            <person name="Fletcher K."/>
            <person name="Martin F."/>
            <person name="Isakeit T."/>
            <person name="Cavanaugh K."/>
            <person name="Magill C."/>
            <person name="Michelmore R."/>
        </authorList>
    </citation>
    <scope>NUCLEOTIDE SEQUENCE [LARGE SCALE GENOMIC DNA]</scope>
    <source>
        <strain evidence="1">P6</strain>
    </source>
</reference>
<dbReference type="EMBL" id="CM047580">
    <property type="protein sequence ID" value="KAI9922993.1"/>
    <property type="molecule type" value="Genomic_DNA"/>
</dbReference>